<dbReference type="Gene3D" id="3.30.1360.40">
    <property type="match status" value="1"/>
</dbReference>
<dbReference type="SUPFAM" id="SSF160467">
    <property type="entry name" value="PH0987 N-terminal domain-like"/>
    <property type="match status" value="1"/>
</dbReference>
<dbReference type="Proteomes" id="UP000663623">
    <property type="component" value="Chromosome"/>
</dbReference>
<dbReference type="Gene3D" id="2.40.100.10">
    <property type="entry name" value="Cyclophilin-like"/>
    <property type="match status" value="1"/>
</dbReference>
<dbReference type="PANTHER" id="PTHR34698">
    <property type="entry name" value="5-OXOPROLINASE SUBUNIT B"/>
    <property type="match status" value="1"/>
</dbReference>
<feature type="domain" description="Carboxyltransferase" evidence="4">
    <location>
        <begin position="5"/>
        <end position="207"/>
    </location>
</feature>
<proteinExistence type="predicted"/>
<keyword evidence="6" id="KW-1185">Reference proteome</keyword>
<evidence type="ECO:0000313" key="5">
    <source>
        <dbReference type="EMBL" id="BCS80669.1"/>
    </source>
</evidence>
<dbReference type="SMART" id="SM00796">
    <property type="entry name" value="AHS1"/>
    <property type="match status" value="1"/>
</dbReference>
<dbReference type="InterPro" id="IPR010016">
    <property type="entry name" value="PxpB"/>
</dbReference>
<dbReference type="PANTHER" id="PTHR34698:SF2">
    <property type="entry name" value="5-OXOPROLINASE SUBUNIT B"/>
    <property type="match status" value="1"/>
</dbReference>
<keyword evidence="3" id="KW-0067">ATP-binding</keyword>
<evidence type="ECO:0000256" key="2">
    <source>
        <dbReference type="ARBA" id="ARBA00022801"/>
    </source>
</evidence>
<dbReference type="EMBL" id="AP024480">
    <property type="protein sequence ID" value="BCS80669.1"/>
    <property type="molecule type" value="Genomic_DNA"/>
</dbReference>
<dbReference type="NCBIfam" id="TIGR00370">
    <property type="entry name" value="5-oxoprolinase subunit PxpB"/>
    <property type="match status" value="1"/>
</dbReference>
<dbReference type="InterPro" id="IPR029000">
    <property type="entry name" value="Cyclophilin-like_dom_sf"/>
</dbReference>
<dbReference type="RefSeq" id="WP_207181245.1">
    <property type="nucleotide sequence ID" value="NZ_AP024480.1"/>
</dbReference>
<dbReference type="GO" id="GO:0016787">
    <property type="term" value="F:hydrolase activity"/>
    <property type="evidence" value="ECO:0007669"/>
    <property type="project" value="UniProtKB-KW"/>
</dbReference>
<sequence length="247" mass="28619">MYEKPKILICGDKAVTVEFGDELSEECNKRVIIKLYRMFKLKKIEGIISMIPTYRSLLIKYDPFKITYYELIKLVELYNNNDTEKEEVKAKVYEIPVVYGGEFGLDLDFVARYNNLTVEEVISIHTKPLYRIFMIGFTMGFAYLGGMSEKIATPRLEKPRTEVKAGSVGIAGNQTGIYPISSPGGWRIIGRTPIKIYNPTAENPILLETGNFIKFVRITEDEYRKIEKEVQLNRYHVKIYDYNDYKS</sequence>
<protein>
    <submittedName>
        <fullName evidence="5">Allophanate hydrolase</fullName>
    </submittedName>
</protein>
<reference evidence="5 6" key="1">
    <citation type="submission" date="2021-02" db="EMBL/GenBank/DDBJ databases">
        <title>Nitrogen-fixing ability and nitrogen fixation related genes of thermophilic fermentative bacteria in the genus Caldicellulosiruptor.</title>
        <authorList>
            <person name="Chen Y."/>
            <person name="Nishihara A."/>
            <person name="Haruta S."/>
        </authorList>
    </citation>
    <scope>NUCLEOTIDE SEQUENCE [LARGE SCALE GENOMIC DNA]</scope>
    <source>
        <strain evidence="5 6">YA01</strain>
    </source>
</reference>
<dbReference type="InterPro" id="IPR003833">
    <property type="entry name" value="CT_C_D"/>
</dbReference>
<dbReference type="Pfam" id="PF02682">
    <property type="entry name" value="CT_C_D"/>
    <property type="match status" value="1"/>
</dbReference>
<evidence type="ECO:0000256" key="1">
    <source>
        <dbReference type="ARBA" id="ARBA00022741"/>
    </source>
</evidence>
<evidence type="ECO:0000313" key="6">
    <source>
        <dbReference type="Proteomes" id="UP000663623"/>
    </source>
</evidence>
<gene>
    <name evidence="5" type="ORF">CaldiYA01_06290</name>
</gene>
<organism evidence="5 6">
    <name type="scientific">Caldicellulosiruptor diazotrophicus</name>
    <dbReference type="NCBI Taxonomy" id="2806205"/>
    <lineage>
        <taxon>Bacteria</taxon>
        <taxon>Bacillati</taxon>
        <taxon>Bacillota</taxon>
        <taxon>Bacillota incertae sedis</taxon>
        <taxon>Caldicellulosiruptorales</taxon>
        <taxon>Caldicellulosiruptoraceae</taxon>
        <taxon>Caldicellulosiruptor</taxon>
    </lineage>
</organism>
<name>A0ABM7NKP1_9FIRM</name>
<dbReference type="SUPFAM" id="SSF50891">
    <property type="entry name" value="Cyclophilin-like"/>
    <property type="match status" value="1"/>
</dbReference>
<evidence type="ECO:0000256" key="3">
    <source>
        <dbReference type="ARBA" id="ARBA00022840"/>
    </source>
</evidence>
<accession>A0ABM7NKP1</accession>
<keyword evidence="1" id="KW-0547">Nucleotide-binding</keyword>
<keyword evidence="2 5" id="KW-0378">Hydrolase</keyword>
<evidence type="ECO:0000259" key="4">
    <source>
        <dbReference type="SMART" id="SM00796"/>
    </source>
</evidence>